<dbReference type="EMBL" id="KN835141">
    <property type="protein sequence ID" value="KIK48036.1"/>
    <property type="molecule type" value="Genomic_DNA"/>
</dbReference>
<evidence type="ECO:0000313" key="2">
    <source>
        <dbReference type="Proteomes" id="UP000054485"/>
    </source>
</evidence>
<dbReference type="Proteomes" id="UP000054485">
    <property type="component" value="Unassembled WGS sequence"/>
</dbReference>
<protein>
    <submittedName>
        <fullName evidence="1">Uncharacterized protein</fullName>
    </submittedName>
</protein>
<dbReference type="AlphaFoldDB" id="A0A0D0B217"/>
<proteinExistence type="predicted"/>
<evidence type="ECO:0000313" key="1">
    <source>
        <dbReference type="EMBL" id="KIK48036.1"/>
    </source>
</evidence>
<name>A0A0D0B217_9AGAM</name>
<dbReference type="HOGENOM" id="CLU_2869120_0_0_1"/>
<dbReference type="InParanoid" id="A0A0D0B217"/>
<reference evidence="1 2" key="1">
    <citation type="submission" date="2014-04" db="EMBL/GenBank/DDBJ databases">
        <authorList>
            <consortium name="DOE Joint Genome Institute"/>
            <person name="Kuo A."/>
            <person name="Ruytinx J."/>
            <person name="Rineau F."/>
            <person name="Colpaert J."/>
            <person name="Kohler A."/>
            <person name="Nagy L.G."/>
            <person name="Floudas D."/>
            <person name="Copeland A."/>
            <person name="Barry K.W."/>
            <person name="Cichocki N."/>
            <person name="Veneault-Fourrey C."/>
            <person name="LaButti K."/>
            <person name="Lindquist E.A."/>
            <person name="Lipzen A."/>
            <person name="Lundell T."/>
            <person name="Morin E."/>
            <person name="Murat C."/>
            <person name="Sun H."/>
            <person name="Tunlid A."/>
            <person name="Henrissat B."/>
            <person name="Grigoriev I.V."/>
            <person name="Hibbett D.S."/>
            <person name="Martin F."/>
            <person name="Nordberg H.P."/>
            <person name="Cantor M.N."/>
            <person name="Hua S.X."/>
        </authorList>
    </citation>
    <scope>NUCLEOTIDE SEQUENCE [LARGE SCALE GENOMIC DNA]</scope>
    <source>
        <strain evidence="1 2">UH-Slu-Lm8-n1</strain>
    </source>
</reference>
<gene>
    <name evidence="1" type="ORF">CY34DRAFT_798658</name>
</gene>
<reference evidence="2" key="2">
    <citation type="submission" date="2015-01" db="EMBL/GenBank/DDBJ databases">
        <title>Evolutionary Origins and Diversification of the Mycorrhizal Mutualists.</title>
        <authorList>
            <consortium name="DOE Joint Genome Institute"/>
            <consortium name="Mycorrhizal Genomics Consortium"/>
            <person name="Kohler A."/>
            <person name="Kuo A."/>
            <person name="Nagy L.G."/>
            <person name="Floudas D."/>
            <person name="Copeland A."/>
            <person name="Barry K.W."/>
            <person name="Cichocki N."/>
            <person name="Veneault-Fourrey C."/>
            <person name="LaButti K."/>
            <person name="Lindquist E.A."/>
            <person name="Lipzen A."/>
            <person name="Lundell T."/>
            <person name="Morin E."/>
            <person name="Murat C."/>
            <person name="Riley R."/>
            <person name="Ohm R."/>
            <person name="Sun H."/>
            <person name="Tunlid A."/>
            <person name="Henrissat B."/>
            <person name="Grigoriev I.V."/>
            <person name="Hibbett D.S."/>
            <person name="Martin F."/>
        </authorList>
    </citation>
    <scope>NUCLEOTIDE SEQUENCE [LARGE SCALE GENOMIC DNA]</scope>
    <source>
        <strain evidence="2">UH-Slu-Lm8-n1</strain>
    </source>
</reference>
<keyword evidence="2" id="KW-1185">Reference proteome</keyword>
<accession>A0A0D0B217</accession>
<sequence length="64" mass="6845">MNGTAETNSFKLVVADTTSSLGEANAEIEVDVPLSFGICISYPSLCDFCSTRYTSERGSADLCR</sequence>
<organism evidence="1 2">
    <name type="scientific">Suillus luteus UH-Slu-Lm8-n1</name>
    <dbReference type="NCBI Taxonomy" id="930992"/>
    <lineage>
        <taxon>Eukaryota</taxon>
        <taxon>Fungi</taxon>
        <taxon>Dikarya</taxon>
        <taxon>Basidiomycota</taxon>
        <taxon>Agaricomycotina</taxon>
        <taxon>Agaricomycetes</taxon>
        <taxon>Agaricomycetidae</taxon>
        <taxon>Boletales</taxon>
        <taxon>Suillineae</taxon>
        <taxon>Suillaceae</taxon>
        <taxon>Suillus</taxon>
    </lineage>
</organism>